<dbReference type="EMBL" id="CAUYUJ010022582">
    <property type="protein sequence ID" value="CAK0911467.1"/>
    <property type="molecule type" value="Genomic_DNA"/>
</dbReference>
<dbReference type="PANTHER" id="PTHR47335:SF1">
    <property type="entry name" value="UNCONVENTIONAL MYOSIN-XVI"/>
    <property type="match status" value="1"/>
</dbReference>
<dbReference type="Proteomes" id="UP001189429">
    <property type="component" value="Unassembled WGS sequence"/>
</dbReference>
<dbReference type="Gene3D" id="3.40.850.10">
    <property type="entry name" value="Kinesin motor domain"/>
    <property type="match status" value="1"/>
</dbReference>
<name>A0ABN9YF42_9DINO</name>
<feature type="region of interest" description="Disordered" evidence="1">
    <location>
        <begin position="302"/>
        <end position="322"/>
    </location>
</feature>
<keyword evidence="3" id="KW-1185">Reference proteome</keyword>
<dbReference type="InterPro" id="IPR052838">
    <property type="entry name" value="Myosin-XVI"/>
</dbReference>
<reference evidence="2" key="1">
    <citation type="submission" date="2023-10" db="EMBL/GenBank/DDBJ databases">
        <authorList>
            <person name="Chen Y."/>
            <person name="Shah S."/>
            <person name="Dougan E. K."/>
            <person name="Thang M."/>
            <person name="Chan C."/>
        </authorList>
    </citation>
    <scope>NUCLEOTIDE SEQUENCE [LARGE SCALE GENOMIC DNA]</scope>
</reference>
<evidence type="ECO:0000313" key="2">
    <source>
        <dbReference type="EMBL" id="CAK0911467.1"/>
    </source>
</evidence>
<feature type="non-terminal residue" evidence="2">
    <location>
        <position position="1"/>
    </location>
</feature>
<evidence type="ECO:0000256" key="1">
    <source>
        <dbReference type="SAM" id="MobiDB-lite"/>
    </source>
</evidence>
<dbReference type="InterPro" id="IPR036961">
    <property type="entry name" value="Kinesin_motor_dom_sf"/>
</dbReference>
<protein>
    <recommendedName>
        <fullName evidence="4">Kinesin motor domain-containing protein</fullName>
    </recommendedName>
</protein>
<sequence>ARGCWSTCCAGRRARRLRGGGGAQAVVVVARPGQRPWHDAGAAERYAALDPDLPPHVFGVAAMAYKELCDAGRPQVLVAMGREGSGKACACGQAVSFLAAVASPEEHLEKRLRALWPLLEPFLAVQHEPGRPPGGVSGPPLPAAPASTRAALSVEFGFDGDQFIVKNRVCVECLEVEWLGAASGRSFDVLHQLLAARRAGEWLAAGPRAALERLQACARPTDADGLQRTLEAMEAFGLEPAPVLRALSAAVLLLGLLAAPAAAAELPSVAAALGVSAARLAAALSGAPSRAAWQPDAGALRAFSEGDENPHGAENPIFQPTPVEMPTNHLQIEGVRIPVELMLPEAFRSMGGQILSGRAPRGNLVRQLGRGGERRK</sequence>
<accession>A0ABN9YF42</accession>
<dbReference type="InterPro" id="IPR027417">
    <property type="entry name" value="P-loop_NTPase"/>
</dbReference>
<dbReference type="SUPFAM" id="SSF52540">
    <property type="entry name" value="P-loop containing nucleoside triphosphate hydrolases"/>
    <property type="match status" value="1"/>
</dbReference>
<comment type="caution">
    <text evidence="2">The sequence shown here is derived from an EMBL/GenBank/DDBJ whole genome shotgun (WGS) entry which is preliminary data.</text>
</comment>
<evidence type="ECO:0008006" key="4">
    <source>
        <dbReference type="Google" id="ProtNLM"/>
    </source>
</evidence>
<dbReference type="PANTHER" id="PTHR47335">
    <property type="entry name" value="UNCONVENTIONAL MYOSIN-XVI"/>
    <property type="match status" value="1"/>
</dbReference>
<gene>
    <name evidence="2" type="ORF">PCOR1329_LOCUS85330</name>
</gene>
<organism evidence="2 3">
    <name type="scientific">Prorocentrum cordatum</name>
    <dbReference type="NCBI Taxonomy" id="2364126"/>
    <lineage>
        <taxon>Eukaryota</taxon>
        <taxon>Sar</taxon>
        <taxon>Alveolata</taxon>
        <taxon>Dinophyceae</taxon>
        <taxon>Prorocentrales</taxon>
        <taxon>Prorocentraceae</taxon>
        <taxon>Prorocentrum</taxon>
    </lineage>
</organism>
<evidence type="ECO:0000313" key="3">
    <source>
        <dbReference type="Proteomes" id="UP001189429"/>
    </source>
</evidence>
<proteinExistence type="predicted"/>